<sequence>MARHPRKTRAMAANGVGKSLRGLSNSNSNSSSSTRPNNHDGEDDSEQQPFLSNGSFNRGHHNDSNIVLEQQSTTQQHLSTCRIHQTPRGYIRTGSSSSLPALMPSNAARVTVAGSNSGSRTRAEESTSSTSSTSNTSSNAATSATSANGAPTVDTVYCTCHVRHSYTADAIREDTAANSAHLYPAGHHRIPLSSGSHSHHPSYYNYGSNPNHTCHLLSLSPSLAALDPFLLDQPPSNNSPPLVPRDALVHSRPVLFQNMISPVTPVSSAAFVEIVQQVRLAIQQGIYPTRISQGSSGSYFCRDTTGRIIGVFKPKNEEPYGNMNPKWTKWLHRNLFPCCFGRTCIIPNQGYVSEAAASYLDRRLGLNIVPRTEIVCLSSPTFHYSFRDRWAYRIWHKELPLKTGSFQLFLNGYKDATTFFRQGYDCMRTMAAAVPAATPAILHSPSSQSPDANPTASGSSHPDLQPGTDDPHPSVINPSPSHPLGWSSDQQMQFQLGFERLVILDFLIRNTDRSSDNWMVKCPTTPTAATTAPPPPSTLLIWPLAPTVTPSPLQTPDAAAAGSTSPYSSTLGTILDPTASSPSAIHDADVCNNNVASNITVGDVQTPTSETGLLTLPHTEALHLDDRLQPLSLTPTPSLLPPPSSSLSVGPTGRENKVDEDMHGTPDYQDQTTVHIAAIDNGLAFPTHHPDRMRSYPYSWSFLPIAHTPFSPQTAHLVLPLLTSPGWWESTLHGLETLLRLDRGFQTKLWRKQRSVVRGQGHNLVEVLGKVVVAEMEDGTDLYASVESMTPVLTPLSGGGGGGGANSTMSTGAGLSPWHLVRRPVVLVHEEVVEEEVDSDLYSSGDEHDAGTENVYEHHVDASYADEEDGNQYRHHHGDSEEYDALVASSDGNHGHAGDSTKGGDAGRLRHLRDRTPSFMQRQKKKLRKVRRRLETLTLRQPCCTHW</sequence>
<dbReference type="EC" id="2.7.1.67" evidence="2"/>
<name>A0ABQ8FNV3_9FUNG</name>
<feature type="compositionally biased region" description="Low complexity" evidence="9">
    <location>
        <begin position="126"/>
        <end position="148"/>
    </location>
</feature>
<proteinExistence type="predicted"/>
<reference evidence="11 12" key="1">
    <citation type="submission" date="2021-02" db="EMBL/GenBank/DDBJ databases">
        <title>Variation within the Batrachochytrium salamandrivorans European outbreak.</title>
        <authorList>
            <person name="Kelly M."/>
            <person name="Pasmans F."/>
            <person name="Shea T.P."/>
            <person name="Munoz J.F."/>
            <person name="Carranza S."/>
            <person name="Cuomo C.A."/>
            <person name="Martel A."/>
        </authorList>
    </citation>
    <scope>NUCLEOTIDE SEQUENCE [LARGE SCALE GENOMIC DNA]</scope>
    <source>
        <strain evidence="11 12">AMFP18/2</strain>
    </source>
</reference>
<dbReference type="InterPro" id="IPR039756">
    <property type="entry name" value="Lsb6/PI4K2"/>
</dbReference>
<comment type="subcellular location">
    <subcellularLocation>
        <location evidence="1">Cell membrane</location>
    </subcellularLocation>
</comment>
<comment type="caution">
    <text evidence="11">The sequence shown here is derived from an EMBL/GenBank/DDBJ whole genome shotgun (WGS) entry which is preliminary data.</text>
</comment>
<keyword evidence="6" id="KW-0418">Kinase</keyword>
<feature type="compositionally biased region" description="Polar residues" evidence="9">
    <location>
        <begin position="47"/>
        <end position="56"/>
    </location>
</feature>
<evidence type="ECO:0000256" key="3">
    <source>
        <dbReference type="ARBA" id="ARBA00022475"/>
    </source>
</evidence>
<evidence type="ECO:0000256" key="2">
    <source>
        <dbReference type="ARBA" id="ARBA00012169"/>
    </source>
</evidence>
<evidence type="ECO:0000313" key="12">
    <source>
        <dbReference type="Proteomes" id="UP001648503"/>
    </source>
</evidence>
<gene>
    <name evidence="11" type="ORF">BASA50_001545</name>
</gene>
<keyword evidence="7" id="KW-0067">ATP-binding</keyword>
<evidence type="ECO:0000256" key="7">
    <source>
        <dbReference type="ARBA" id="ARBA00022840"/>
    </source>
</evidence>
<feature type="region of interest" description="Disordered" evidence="9">
    <location>
        <begin position="888"/>
        <end position="927"/>
    </location>
</feature>
<evidence type="ECO:0000256" key="6">
    <source>
        <dbReference type="ARBA" id="ARBA00022777"/>
    </source>
</evidence>
<feature type="compositionally biased region" description="Polar residues" evidence="9">
    <location>
        <begin position="444"/>
        <end position="462"/>
    </location>
</feature>
<dbReference type="PROSITE" id="PS50290">
    <property type="entry name" value="PI3_4_KINASE_3"/>
    <property type="match status" value="1"/>
</dbReference>
<evidence type="ECO:0000256" key="4">
    <source>
        <dbReference type="ARBA" id="ARBA00022679"/>
    </source>
</evidence>
<evidence type="ECO:0000256" key="1">
    <source>
        <dbReference type="ARBA" id="ARBA00004236"/>
    </source>
</evidence>
<feature type="domain" description="PI3K/PI4K catalytic" evidence="10">
    <location>
        <begin position="285"/>
        <end position="787"/>
    </location>
</feature>
<organism evidence="11 12">
    <name type="scientific">Batrachochytrium salamandrivorans</name>
    <dbReference type="NCBI Taxonomy" id="1357716"/>
    <lineage>
        <taxon>Eukaryota</taxon>
        <taxon>Fungi</taxon>
        <taxon>Fungi incertae sedis</taxon>
        <taxon>Chytridiomycota</taxon>
        <taxon>Chytridiomycota incertae sedis</taxon>
        <taxon>Chytridiomycetes</taxon>
        <taxon>Rhizophydiales</taxon>
        <taxon>Rhizophydiales incertae sedis</taxon>
        <taxon>Batrachochytrium</taxon>
    </lineage>
</organism>
<dbReference type="InterPro" id="IPR000403">
    <property type="entry name" value="PI3/4_kinase_cat_dom"/>
</dbReference>
<dbReference type="PANTHER" id="PTHR12865">
    <property type="entry name" value="PHOSPHATIDYLINOSITOL 4-KINASE TYPE-II"/>
    <property type="match status" value="1"/>
</dbReference>
<evidence type="ECO:0000313" key="11">
    <source>
        <dbReference type="EMBL" id="KAH6601507.1"/>
    </source>
</evidence>
<feature type="compositionally biased region" description="Low complexity" evidence="9">
    <location>
        <begin position="24"/>
        <end position="33"/>
    </location>
</feature>
<keyword evidence="12" id="KW-1185">Reference proteome</keyword>
<keyword evidence="8" id="KW-0472">Membrane</keyword>
<keyword evidence="5" id="KW-0547">Nucleotide-binding</keyword>
<accession>A0ABQ8FNV3</accession>
<evidence type="ECO:0000256" key="5">
    <source>
        <dbReference type="ARBA" id="ARBA00022741"/>
    </source>
</evidence>
<feature type="region of interest" description="Disordered" evidence="9">
    <location>
        <begin position="1"/>
        <end position="148"/>
    </location>
</feature>
<feature type="region of interest" description="Disordered" evidence="9">
    <location>
        <begin position="630"/>
        <end position="658"/>
    </location>
</feature>
<keyword evidence="3" id="KW-1003">Cell membrane</keyword>
<feature type="region of interest" description="Disordered" evidence="9">
    <location>
        <begin position="441"/>
        <end position="488"/>
    </location>
</feature>
<dbReference type="PANTHER" id="PTHR12865:SF1">
    <property type="entry name" value="PHOSPHATIDYLINOSITOL 4-KINASE TYPE 2"/>
    <property type="match status" value="1"/>
</dbReference>
<evidence type="ECO:0000256" key="9">
    <source>
        <dbReference type="SAM" id="MobiDB-lite"/>
    </source>
</evidence>
<dbReference type="Proteomes" id="UP001648503">
    <property type="component" value="Unassembled WGS sequence"/>
</dbReference>
<evidence type="ECO:0000256" key="8">
    <source>
        <dbReference type="ARBA" id="ARBA00023136"/>
    </source>
</evidence>
<keyword evidence="4" id="KW-0808">Transferase</keyword>
<dbReference type="EMBL" id="JAFCIX010000004">
    <property type="protein sequence ID" value="KAH6601507.1"/>
    <property type="molecule type" value="Genomic_DNA"/>
</dbReference>
<feature type="compositionally biased region" description="Polar residues" evidence="9">
    <location>
        <begin position="64"/>
        <end position="83"/>
    </location>
</feature>
<dbReference type="Pfam" id="PF00454">
    <property type="entry name" value="PI3_PI4_kinase"/>
    <property type="match status" value="1"/>
</dbReference>
<protein>
    <recommendedName>
        <fullName evidence="2">1-phosphatidylinositol 4-kinase</fullName>
        <ecNumber evidence="2">2.7.1.67</ecNumber>
    </recommendedName>
</protein>
<evidence type="ECO:0000259" key="10">
    <source>
        <dbReference type="PROSITE" id="PS50290"/>
    </source>
</evidence>